<dbReference type="EMBL" id="FAUH01000017">
    <property type="protein sequence ID" value="CUU66989.1"/>
    <property type="molecule type" value="Genomic_DNA"/>
</dbReference>
<reference evidence="11" key="1">
    <citation type="submission" date="2015-11" db="EMBL/GenBank/DDBJ databases">
        <authorList>
            <person name="Dugat-Bony E."/>
        </authorList>
    </citation>
    <scope>NUCLEOTIDE SEQUENCE [LARGE SCALE GENOMIC DNA]</scope>
    <source>
        <strain evidence="11">Mu292</strain>
    </source>
</reference>
<feature type="transmembrane region" description="Helical" evidence="7">
    <location>
        <begin position="227"/>
        <end position="250"/>
    </location>
</feature>
<feature type="transmembrane region" description="Helical" evidence="7">
    <location>
        <begin position="56"/>
        <end position="78"/>
    </location>
</feature>
<accession>A0A0X2NQ39</accession>
<keyword evidence="5 7" id="KW-1133">Transmembrane helix</keyword>
<feature type="transmembrane region" description="Helical" evidence="7">
    <location>
        <begin position="173"/>
        <end position="194"/>
    </location>
</feature>
<feature type="region of interest" description="Disordered" evidence="8">
    <location>
        <begin position="1"/>
        <end position="21"/>
    </location>
</feature>
<feature type="domain" description="ABC transmembrane type-1" evidence="9">
    <location>
        <begin position="109"/>
        <end position="295"/>
    </location>
</feature>
<feature type="transmembrane region" description="Helical" evidence="7">
    <location>
        <begin position="147"/>
        <end position="167"/>
    </location>
</feature>
<evidence type="ECO:0000256" key="2">
    <source>
        <dbReference type="ARBA" id="ARBA00022448"/>
    </source>
</evidence>
<evidence type="ECO:0000256" key="8">
    <source>
        <dbReference type="SAM" id="MobiDB-lite"/>
    </source>
</evidence>
<evidence type="ECO:0000256" key="6">
    <source>
        <dbReference type="ARBA" id="ARBA00023136"/>
    </source>
</evidence>
<organism evidence="10 11">
    <name type="scientific">Corynebacterium variabile</name>
    <dbReference type="NCBI Taxonomy" id="1727"/>
    <lineage>
        <taxon>Bacteria</taxon>
        <taxon>Bacillati</taxon>
        <taxon>Actinomycetota</taxon>
        <taxon>Actinomycetes</taxon>
        <taxon>Mycobacteriales</taxon>
        <taxon>Corynebacteriaceae</taxon>
        <taxon>Corynebacterium</taxon>
    </lineage>
</organism>
<keyword evidence="3" id="KW-1003">Cell membrane</keyword>
<keyword evidence="11" id="KW-1185">Reference proteome</keyword>
<dbReference type="PROSITE" id="PS50928">
    <property type="entry name" value="ABC_TM1"/>
    <property type="match status" value="1"/>
</dbReference>
<evidence type="ECO:0000313" key="10">
    <source>
        <dbReference type="EMBL" id="CUU66989.1"/>
    </source>
</evidence>
<dbReference type="InterPro" id="IPR035906">
    <property type="entry name" value="MetI-like_sf"/>
</dbReference>
<name>A0A0X2NQ39_9CORY</name>
<comment type="similarity">
    <text evidence="7">Belongs to the binding-protein-dependent transport system permease family.</text>
</comment>
<dbReference type="SUPFAM" id="SSF161098">
    <property type="entry name" value="MetI-like"/>
    <property type="match status" value="1"/>
</dbReference>
<sequence length="305" mass="32599">MTTTVPTSTAQTTAQTTSKEDAVSVSTAAAATAAPVGSTPATGRPARKVNIPYASVLLPLAVLAVVVAVWYLVSYVFLDESRRFLMPPPDQVVTEGLFGPNAGEMWQALWQTTKIAMTGLLIAAVIGIVWAIVMAQSKRAETALFPYAVFLQCIPVLALVPLIGFWFGFGFSARVFVCVLIALFPMVSNTLFGLQSVDPGMRDLFALHKPSRLTVLRKLEMPAAMPSIFVGLRTSGGLAVVGAIVGDFFFKQGTPGIGVLLDNYRSRLQSPDLFAAIILASLLGVVVFLVFGLIGNRVVGRWYGK</sequence>
<evidence type="ECO:0000256" key="3">
    <source>
        <dbReference type="ARBA" id="ARBA00022475"/>
    </source>
</evidence>
<keyword evidence="6 7" id="KW-0472">Membrane</keyword>
<feature type="transmembrane region" description="Helical" evidence="7">
    <location>
        <begin position="115"/>
        <end position="135"/>
    </location>
</feature>
<evidence type="ECO:0000259" key="9">
    <source>
        <dbReference type="PROSITE" id="PS50928"/>
    </source>
</evidence>
<evidence type="ECO:0000256" key="7">
    <source>
        <dbReference type="RuleBase" id="RU363032"/>
    </source>
</evidence>
<dbReference type="Proteomes" id="UP000182498">
    <property type="component" value="Unassembled WGS sequence"/>
</dbReference>
<evidence type="ECO:0000256" key="5">
    <source>
        <dbReference type="ARBA" id="ARBA00022989"/>
    </source>
</evidence>
<evidence type="ECO:0000256" key="4">
    <source>
        <dbReference type="ARBA" id="ARBA00022692"/>
    </source>
</evidence>
<keyword evidence="2 7" id="KW-0813">Transport</keyword>
<dbReference type="Pfam" id="PF00528">
    <property type="entry name" value="BPD_transp_1"/>
    <property type="match status" value="1"/>
</dbReference>
<dbReference type="PANTHER" id="PTHR30151">
    <property type="entry name" value="ALKANE SULFONATE ABC TRANSPORTER-RELATED, MEMBRANE SUBUNIT"/>
    <property type="match status" value="1"/>
</dbReference>
<evidence type="ECO:0000313" key="11">
    <source>
        <dbReference type="Proteomes" id="UP000182498"/>
    </source>
</evidence>
<dbReference type="CDD" id="cd06261">
    <property type="entry name" value="TM_PBP2"/>
    <property type="match status" value="1"/>
</dbReference>
<protein>
    <submittedName>
        <fullName evidence="10">ABC-type nitrate/sulfonate/bicarbonate transport system, permease component</fullName>
    </submittedName>
</protein>
<gene>
    <name evidence="10" type="ORF">CVAR292_02342</name>
</gene>
<dbReference type="Gene3D" id="1.10.3720.10">
    <property type="entry name" value="MetI-like"/>
    <property type="match status" value="1"/>
</dbReference>
<dbReference type="GO" id="GO:0005886">
    <property type="term" value="C:plasma membrane"/>
    <property type="evidence" value="ECO:0007669"/>
    <property type="project" value="UniProtKB-SubCell"/>
</dbReference>
<keyword evidence="4 7" id="KW-0812">Transmembrane</keyword>
<dbReference type="AlphaFoldDB" id="A0A0X2NQ39"/>
<dbReference type="GO" id="GO:0055085">
    <property type="term" value="P:transmembrane transport"/>
    <property type="evidence" value="ECO:0007669"/>
    <property type="project" value="InterPro"/>
</dbReference>
<feature type="transmembrane region" description="Helical" evidence="7">
    <location>
        <begin position="273"/>
        <end position="295"/>
    </location>
</feature>
<dbReference type="InterPro" id="IPR000515">
    <property type="entry name" value="MetI-like"/>
</dbReference>
<evidence type="ECO:0000256" key="1">
    <source>
        <dbReference type="ARBA" id="ARBA00004651"/>
    </source>
</evidence>
<dbReference type="OrthoDB" id="7274389at2"/>
<comment type="subcellular location">
    <subcellularLocation>
        <location evidence="1 7">Cell membrane</location>
        <topology evidence="1 7">Multi-pass membrane protein</topology>
    </subcellularLocation>
</comment>
<dbReference type="RefSeq" id="WP_073884551.1">
    <property type="nucleotide sequence ID" value="NZ_FAUH01000017.1"/>
</dbReference>
<proteinExistence type="inferred from homology"/>
<dbReference type="PANTHER" id="PTHR30151:SF41">
    <property type="entry name" value="ABC TRANSPORTER PERMEASE PROTEIN"/>
    <property type="match status" value="1"/>
</dbReference>